<sequence length="202" mass="22850">MAENNQEPKVEIQPSVNEQEEQPKQEAAETPVEEKPTENSTETKEENQAQLKEQKTEEHAEEQKQSEAKTVPLENPEESHEEKIEPTTQVEAITEEQPSEPQPVIIHEMKIKATPQKETKEDYNPDMDILNNLSAKIPGHKKPEVKGYNPITEIQNWYKDLVKENGAEAVHQALISVGLNVAGYVAAAFLLKPVTEFFAKME</sequence>
<evidence type="ECO:0000313" key="3">
    <source>
        <dbReference type="Proteomes" id="UP000001542"/>
    </source>
</evidence>
<evidence type="ECO:0000256" key="1">
    <source>
        <dbReference type="SAM" id="MobiDB-lite"/>
    </source>
</evidence>
<gene>
    <name evidence="2" type="ORF">TVAG_271850</name>
</gene>
<feature type="compositionally biased region" description="Basic and acidic residues" evidence="1">
    <location>
        <begin position="21"/>
        <end position="67"/>
    </location>
</feature>
<keyword evidence="3" id="KW-1185">Reference proteome</keyword>
<proteinExistence type="predicted"/>
<feature type="compositionally biased region" description="Basic and acidic residues" evidence="1">
    <location>
        <begin position="1"/>
        <end position="10"/>
    </location>
</feature>
<dbReference type="RefSeq" id="XP_001324225.1">
    <property type="nucleotide sequence ID" value="XM_001324190.1"/>
</dbReference>
<feature type="region of interest" description="Disordered" evidence="1">
    <location>
        <begin position="1"/>
        <end position="102"/>
    </location>
</feature>
<dbReference type="VEuPathDB" id="TrichDB:TVAG_271850"/>
<dbReference type="InParanoid" id="A2E5T2"/>
<dbReference type="EMBL" id="DS113309">
    <property type="protein sequence ID" value="EAY12002.1"/>
    <property type="molecule type" value="Genomic_DNA"/>
</dbReference>
<organism evidence="2 3">
    <name type="scientific">Trichomonas vaginalis (strain ATCC PRA-98 / G3)</name>
    <dbReference type="NCBI Taxonomy" id="412133"/>
    <lineage>
        <taxon>Eukaryota</taxon>
        <taxon>Metamonada</taxon>
        <taxon>Parabasalia</taxon>
        <taxon>Trichomonadida</taxon>
        <taxon>Trichomonadidae</taxon>
        <taxon>Trichomonas</taxon>
    </lineage>
</organism>
<dbReference type="KEGG" id="tva:4769962"/>
<dbReference type="Proteomes" id="UP000001542">
    <property type="component" value="Unassembled WGS sequence"/>
</dbReference>
<accession>A2E5T2</accession>
<reference evidence="2" key="1">
    <citation type="submission" date="2006-10" db="EMBL/GenBank/DDBJ databases">
        <authorList>
            <person name="Amadeo P."/>
            <person name="Zhao Q."/>
            <person name="Wortman J."/>
            <person name="Fraser-Liggett C."/>
            <person name="Carlton J."/>
        </authorList>
    </citation>
    <scope>NUCLEOTIDE SEQUENCE</scope>
    <source>
        <strain evidence="2">G3</strain>
    </source>
</reference>
<evidence type="ECO:0000313" key="2">
    <source>
        <dbReference type="EMBL" id="EAY12002.1"/>
    </source>
</evidence>
<protein>
    <submittedName>
        <fullName evidence="2">Cec-1, putative</fullName>
    </submittedName>
</protein>
<dbReference type="VEuPathDB" id="TrichDB:TVAGG3_0256980"/>
<reference evidence="2" key="2">
    <citation type="journal article" date="2007" name="Science">
        <title>Draft genome sequence of the sexually transmitted pathogen Trichomonas vaginalis.</title>
        <authorList>
            <person name="Carlton J.M."/>
            <person name="Hirt R.P."/>
            <person name="Silva J.C."/>
            <person name="Delcher A.L."/>
            <person name="Schatz M."/>
            <person name="Zhao Q."/>
            <person name="Wortman J.R."/>
            <person name="Bidwell S.L."/>
            <person name="Alsmark U.C.M."/>
            <person name="Besteiro S."/>
            <person name="Sicheritz-Ponten T."/>
            <person name="Noel C.J."/>
            <person name="Dacks J.B."/>
            <person name="Foster P.G."/>
            <person name="Simillion C."/>
            <person name="Van de Peer Y."/>
            <person name="Miranda-Saavedra D."/>
            <person name="Barton G.J."/>
            <person name="Westrop G.D."/>
            <person name="Mueller S."/>
            <person name="Dessi D."/>
            <person name="Fiori P.L."/>
            <person name="Ren Q."/>
            <person name="Paulsen I."/>
            <person name="Zhang H."/>
            <person name="Bastida-Corcuera F.D."/>
            <person name="Simoes-Barbosa A."/>
            <person name="Brown M.T."/>
            <person name="Hayes R.D."/>
            <person name="Mukherjee M."/>
            <person name="Okumura C.Y."/>
            <person name="Schneider R."/>
            <person name="Smith A.J."/>
            <person name="Vanacova S."/>
            <person name="Villalvazo M."/>
            <person name="Haas B.J."/>
            <person name="Pertea M."/>
            <person name="Feldblyum T.V."/>
            <person name="Utterback T.R."/>
            <person name="Shu C.L."/>
            <person name="Osoegawa K."/>
            <person name="de Jong P.J."/>
            <person name="Hrdy I."/>
            <person name="Horvathova L."/>
            <person name="Zubacova Z."/>
            <person name="Dolezal P."/>
            <person name="Malik S.B."/>
            <person name="Logsdon J.M. Jr."/>
            <person name="Henze K."/>
            <person name="Gupta A."/>
            <person name="Wang C.C."/>
            <person name="Dunne R.L."/>
            <person name="Upcroft J.A."/>
            <person name="Upcroft P."/>
            <person name="White O."/>
            <person name="Salzberg S.L."/>
            <person name="Tang P."/>
            <person name="Chiu C.-H."/>
            <person name="Lee Y.-S."/>
            <person name="Embley T.M."/>
            <person name="Coombs G.H."/>
            <person name="Mottram J.C."/>
            <person name="Tachezy J."/>
            <person name="Fraser-Liggett C.M."/>
            <person name="Johnson P.J."/>
        </authorList>
    </citation>
    <scope>NUCLEOTIDE SEQUENCE [LARGE SCALE GENOMIC DNA]</scope>
    <source>
        <strain evidence="2">G3</strain>
    </source>
</reference>
<dbReference type="AlphaFoldDB" id="A2E5T2"/>
<name>A2E5T2_TRIV3</name>